<feature type="region of interest" description="Disordered" evidence="1">
    <location>
        <begin position="84"/>
        <end position="142"/>
    </location>
</feature>
<evidence type="ECO:0000313" key="4">
    <source>
        <dbReference type="Proteomes" id="UP000305778"/>
    </source>
</evidence>
<protein>
    <submittedName>
        <fullName evidence="3">Zf-HC2 domain-containing protein</fullName>
    </submittedName>
</protein>
<evidence type="ECO:0000313" key="3">
    <source>
        <dbReference type="EMBL" id="TKA11476.1"/>
    </source>
</evidence>
<keyword evidence="2" id="KW-1133">Transmembrane helix</keyword>
<feature type="compositionally biased region" description="Low complexity" evidence="1">
    <location>
        <begin position="84"/>
        <end position="99"/>
    </location>
</feature>
<feature type="transmembrane region" description="Helical" evidence="2">
    <location>
        <begin position="147"/>
        <end position="167"/>
    </location>
</feature>
<accession>A0A4U0SNU4</accession>
<sequence length="293" mass="29479">MTPTTGTDEHPEVAEISALTEGILPPDRSADVRGHLDGCGPCADVRTSLDEIRGLLGTLPGPPRMPADIAGRIDAAIAAEALLDSTSSDPARPASAPPAVSRETAAEAAPGSVSRETAPSPGRPGGHAPATTGPGRARPRRRWGKRLLVTASVAAALGLGGVLVSSLSTGNNATSGASKSIAGAGTKAATDDLEARVHSLLAGATLTPELSPDLGAKETGRTSGSVPSCVLLATKRADAPLATGRDTYKGKSSYLVVLSHPGDATQVDAFVVDASCTNSPGTVLQHVTYPRQP</sequence>
<dbReference type="RefSeq" id="WP_136723428.1">
    <property type="nucleotide sequence ID" value="NZ_SUMC01000008.1"/>
</dbReference>
<evidence type="ECO:0000256" key="2">
    <source>
        <dbReference type="SAM" id="Phobius"/>
    </source>
</evidence>
<evidence type="ECO:0000256" key="1">
    <source>
        <dbReference type="SAM" id="MobiDB-lite"/>
    </source>
</evidence>
<feature type="compositionally biased region" description="Low complexity" evidence="1">
    <location>
        <begin position="126"/>
        <end position="136"/>
    </location>
</feature>
<organism evidence="3 4">
    <name type="scientific">Actinacidiphila oryziradicis</name>
    <dbReference type="NCBI Taxonomy" id="2571141"/>
    <lineage>
        <taxon>Bacteria</taxon>
        <taxon>Bacillati</taxon>
        <taxon>Actinomycetota</taxon>
        <taxon>Actinomycetes</taxon>
        <taxon>Kitasatosporales</taxon>
        <taxon>Streptomycetaceae</taxon>
        <taxon>Actinacidiphila</taxon>
    </lineage>
</organism>
<dbReference type="AlphaFoldDB" id="A0A4U0SNU4"/>
<comment type="caution">
    <text evidence="3">The sequence shown here is derived from an EMBL/GenBank/DDBJ whole genome shotgun (WGS) entry which is preliminary data.</text>
</comment>
<reference evidence="3 4" key="1">
    <citation type="submission" date="2019-04" db="EMBL/GenBank/DDBJ databases">
        <title>Streptomyces oryziradicis sp. nov., a novel actinomycete isolated from rhizosphere soil of rice (Oryza sativa L.).</title>
        <authorList>
            <person name="Li C."/>
        </authorList>
    </citation>
    <scope>NUCLEOTIDE SEQUENCE [LARGE SCALE GENOMIC DNA]</scope>
    <source>
        <strain evidence="3 4">NEAU-C40</strain>
    </source>
</reference>
<dbReference type="EMBL" id="SUMC01000008">
    <property type="protein sequence ID" value="TKA11476.1"/>
    <property type="molecule type" value="Genomic_DNA"/>
</dbReference>
<keyword evidence="2" id="KW-0812">Transmembrane</keyword>
<dbReference type="Proteomes" id="UP000305778">
    <property type="component" value="Unassembled WGS sequence"/>
</dbReference>
<name>A0A4U0SNU4_9ACTN</name>
<keyword evidence="4" id="KW-1185">Reference proteome</keyword>
<dbReference type="OrthoDB" id="4350643at2"/>
<proteinExistence type="predicted"/>
<gene>
    <name evidence="3" type="ORF">FCI23_11650</name>
</gene>
<keyword evidence="2" id="KW-0472">Membrane</keyword>